<comment type="caution">
    <text evidence="2">The sequence shown here is derived from an EMBL/GenBank/DDBJ whole genome shotgun (WGS) entry which is preliminary data.</text>
</comment>
<feature type="compositionally biased region" description="Basic and acidic residues" evidence="1">
    <location>
        <begin position="1"/>
        <end position="15"/>
    </location>
</feature>
<name>A0A9W4U6F5_9PLEO</name>
<gene>
    <name evidence="2" type="ORF">PDIGIT_LOCUS3696</name>
</gene>
<proteinExistence type="predicted"/>
<dbReference type="EMBL" id="CAOQHR010000002">
    <property type="protein sequence ID" value="CAI6323552.1"/>
    <property type="molecule type" value="Genomic_DNA"/>
</dbReference>
<dbReference type="AlphaFoldDB" id="A0A9W4U6F5"/>
<accession>A0A9W4U6F5</accession>
<organism evidence="2 3">
    <name type="scientific">Periconia digitata</name>
    <dbReference type="NCBI Taxonomy" id="1303443"/>
    <lineage>
        <taxon>Eukaryota</taxon>
        <taxon>Fungi</taxon>
        <taxon>Dikarya</taxon>
        <taxon>Ascomycota</taxon>
        <taxon>Pezizomycotina</taxon>
        <taxon>Dothideomycetes</taxon>
        <taxon>Pleosporomycetidae</taxon>
        <taxon>Pleosporales</taxon>
        <taxon>Massarineae</taxon>
        <taxon>Periconiaceae</taxon>
        <taxon>Periconia</taxon>
    </lineage>
</organism>
<feature type="region of interest" description="Disordered" evidence="1">
    <location>
        <begin position="1"/>
        <end position="22"/>
    </location>
</feature>
<protein>
    <submittedName>
        <fullName evidence="2">Uncharacterized protein</fullName>
    </submittedName>
</protein>
<evidence type="ECO:0000313" key="3">
    <source>
        <dbReference type="Proteomes" id="UP001152607"/>
    </source>
</evidence>
<evidence type="ECO:0000313" key="2">
    <source>
        <dbReference type="EMBL" id="CAI6323552.1"/>
    </source>
</evidence>
<keyword evidence="3" id="KW-1185">Reference proteome</keyword>
<sequence length="167" mass="18709">MPEAIRNHKSLEHATPRGGRRKVPFDTRNVVITTIHSTTATSTKKTPFMNPHHERKSRILRKSIHPDGELICKKEKDHRCNAQSLPKSKLAIRLDAMLYGVRVVDLCGSSPQPEPKANPLLFSSLVPSPFSLLFLFHLFFRLSQAIVRVGLSDEGKKFTPGCVGCWG</sequence>
<evidence type="ECO:0000256" key="1">
    <source>
        <dbReference type="SAM" id="MobiDB-lite"/>
    </source>
</evidence>
<dbReference type="Proteomes" id="UP001152607">
    <property type="component" value="Unassembled WGS sequence"/>
</dbReference>
<reference evidence="2" key="1">
    <citation type="submission" date="2023-01" db="EMBL/GenBank/DDBJ databases">
        <authorList>
            <person name="Van Ghelder C."/>
            <person name="Rancurel C."/>
        </authorList>
    </citation>
    <scope>NUCLEOTIDE SEQUENCE</scope>
    <source>
        <strain evidence="2">CNCM I-4278</strain>
    </source>
</reference>